<evidence type="ECO:0000313" key="2">
    <source>
        <dbReference type="Proteomes" id="UP000295722"/>
    </source>
</evidence>
<comment type="caution">
    <text evidence="1">The sequence shown here is derived from an EMBL/GenBank/DDBJ whole genome shotgun (WGS) entry which is preliminary data.</text>
</comment>
<reference evidence="1 2" key="1">
    <citation type="submission" date="2019-03" db="EMBL/GenBank/DDBJ databases">
        <title>Paraburkholderia sp. 4M-K11, isolated from subtropical forest soil.</title>
        <authorList>
            <person name="Gao Z.-H."/>
            <person name="Qiu L.-H."/>
        </authorList>
    </citation>
    <scope>NUCLEOTIDE SEQUENCE [LARGE SCALE GENOMIC DNA]</scope>
    <source>
        <strain evidence="1 2">4M-K11</strain>
    </source>
</reference>
<keyword evidence="2" id="KW-1185">Reference proteome</keyword>
<protein>
    <submittedName>
        <fullName evidence="1">Uncharacterized protein</fullName>
    </submittedName>
</protein>
<sequence>MHRLSPLFWAGGTIPLASMNGGILSSGTLLDAFAPGAEIWGISMNRQGGGSLFFNTNHFYSMICHARTVQRILKRARQLKLICNDLEAIWKMRNIRF</sequence>
<evidence type="ECO:0000313" key="1">
    <source>
        <dbReference type="EMBL" id="TDG19400.1"/>
    </source>
</evidence>
<accession>A0A4V2ZY90</accession>
<dbReference type="AlphaFoldDB" id="A0A4V2ZY90"/>
<dbReference type="RefSeq" id="WP_133198607.1">
    <property type="nucleotide sequence ID" value="NZ_JBHUCW010000049.1"/>
</dbReference>
<proteinExistence type="predicted"/>
<dbReference type="Proteomes" id="UP000295722">
    <property type="component" value="Unassembled WGS sequence"/>
</dbReference>
<dbReference type="EMBL" id="SMRP01000022">
    <property type="protein sequence ID" value="TDG19400.1"/>
    <property type="molecule type" value="Genomic_DNA"/>
</dbReference>
<organism evidence="1 2">
    <name type="scientific">Paraburkholderia silviterrae</name>
    <dbReference type="NCBI Taxonomy" id="2528715"/>
    <lineage>
        <taxon>Bacteria</taxon>
        <taxon>Pseudomonadati</taxon>
        <taxon>Pseudomonadota</taxon>
        <taxon>Betaproteobacteria</taxon>
        <taxon>Burkholderiales</taxon>
        <taxon>Burkholderiaceae</taxon>
        <taxon>Paraburkholderia</taxon>
    </lineage>
</organism>
<gene>
    <name evidence="1" type="ORF">EYW47_30920</name>
</gene>
<dbReference type="OrthoDB" id="10004198at2"/>
<name>A0A4V2ZY90_9BURK</name>